<dbReference type="Proteomes" id="UP000215914">
    <property type="component" value="Chromosome 12"/>
</dbReference>
<name>A0A251T3Y9_HELAN</name>
<keyword evidence="3" id="KW-1185">Reference proteome</keyword>
<dbReference type="AlphaFoldDB" id="A0A251T3Y9"/>
<reference evidence="2" key="2">
    <citation type="submission" date="2017-02" db="EMBL/GenBank/DDBJ databases">
        <title>Sunflower complete genome.</title>
        <authorList>
            <person name="Langlade N."/>
            <person name="Munos S."/>
        </authorList>
    </citation>
    <scope>NUCLEOTIDE SEQUENCE [LARGE SCALE GENOMIC DNA]</scope>
    <source>
        <tissue evidence="2">Leaves</tissue>
    </source>
</reference>
<dbReference type="EMBL" id="MNCJ02000327">
    <property type="protein sequence ID" value="KAF5778876.1"/>
    <property type="molecule type" value="Genomic_DNA"/>
</dbReference>
<dbReference type="Gramene" id="mRNA:HanXRQr2_Chr12g0552741">
    <property type="protein sequence ID" value="mRNA:HanXRQr2_Chr12g0552741"/>
    <property type="gene ID" value="HanXRQr2_Chr12g0552741"/>
</dbReference>
<proteinExistence type="predicted"/>
<gene>
    <name evidence="2" type="ORF">HannXRQ_Chr12g0372941</name>
    <name evidence="1" type="ORF">HanXRQr2_Chr12g0552741</name>
</gene>
<dbReference type="EMBL" id="CM007901">
    <property type="protein sequence ID" value="OTG05382.1"/>
    <property type="molecule type" value="Genomic_DNA"/>
</dbReference>
<reference evidence="1 3" key="1">
    <citation type="journal article" date="2017" name="Nature">
        <title>The sunflower genome provides insights into oil metabolism, flowering and Asterid evolution.</title>
        <authorList>
            <person name="Badouin H."/>
            <person name="Gouzy J."/>
            <person name="Grassa C.J."/>
            <person name="Murat F."/>
            <person name="Staton S.E."/>
            <person name="Cottret L."/>
            <person name="Lelandais-Briere C."/>
            <person name="Owens G.L."/>
            <person name="Carrere S."/>
            <person name="Mayjonade B."/>
            <person name="Legrand L."/>
            <person name="Gill N."/>
            <person name="Kane N.C."/>
            <person name="Bowers J.E."/>
            <person name="Hubner S."/>
            <person name="Bellec A."/>
            <person name="Berard A."/>
            <person name="Berges H."/>
            <person name="Blanchet N."/>
            <person name="Boniface M.C."/>
            <person name="Brunel D."/>
            <person name="Catrice O."/>
            <person name="Chaidir N."/>
            <person name="Claudel C."/>
            <person name="Donnadieu C."/>
            <person name="Faraut T."/>
            <person name="Fievet G."/>
            <person name="Helmstetter N."/>
            <person name="King M."/>
            <person name="Knapp S.J."/>
            <person name="Lai Z."/>
            <person name="Le Paslier M.C."/>
            <person name="Lippi Y."/>
            <person name="Lorenzon L."/>
            <person name="Mandel J.R."/>
            <person name="Marage G."/>
            <person name="Marchand G."/>
            <person name="Marquand E."/>
            <person name="Bret-Mestries E."/>
            <person name="Morien E."/>
            <person name="Nambeesan S."/>
            <person name="Nguyen T."/>
            <person name="Pegot-Espagnet P."/>
            <person name="Pouilly N."/>
            <person name="Raftis F."/>
            <person name="Sallet E."/>
            <person name="Schiex T."/>
            <person name="Thomas J."/>
            <person name="Vandecasteele C."/>
            <person name="Vares D."/>
            <person name="Vear F."/>
            <person name="Vautrin S."/>
            <person name="Crespi M."/>
            <person name="Mangin B."/>
            <person name="Burke J.M."/>
            <person name="Salse J."/>
            <person name="Munos S."/>
            <person name="Vincourt P."/>
            <person name="Rieseberg L.H."/>
            <person name="Langlade N.B."/>
        </authorList>
    </citation>
    <scope>NUCLEOTIDE SEQUENCE [LARGE SCALE GENOMIC DNA]</scope>
    <source>
        <strain evidence="3">cv. SF193</strain>
        <tissue evidence="1">Leaves</tissue>
    </source>
</reference>
<reference evidence="1" key="3">
    <citation type="submission" date="2020-06" db="EMBL/GenBank/DDBJ databases">
        <title>Helianthus annuus Genome sequencing and assembly Release 2.</title>
        <authorList>
            <person name="Gouzy J."/>
            <person name="Langlade N."/>
            <person name="Munos S."/>
        </authorList>
    </citation>
    <scope>NUCLEOTIDE SEQUENCE</scope>
    <source>
        <tissue evidence="1">Leaves</tissue>
    </source>
</reference>
<sequence>MTPEVMMTTFFACILQIHHVHVFMHEMKEMFKTPNIYWQKREDNLCTELVY</sequence>
<accession>A0A251T3Y9</accession>
<evidence type="ECO:0000313" key="2">
    <source>
        <dbReference type="EMBL" id="OTG05382.1"/>
    </source>
</evidence>
<evidence type="ECO:0000313" key="3">
    <source>
        <dbReference type="Proteomes" id="UP000215914"/>
    </source>
</evidence>
<organism evidence="2 3">
    <name type="scientific">Helianthus annuus</name>
    <name type="common">Common sunflower</name>
    <dbReference type="NCBI Taxonomy" id="4232"/>
    <lineage>
        <taxon>Eukaryota</taxon>
        <taxon>Viridiplantae</taxon>
        <taxon>Streptophyta</taxon>
        <taxon>Embryophyta</taxon>
        <taxon>Tracheophyta</taxon>
        <taxon>Spermatophyta</taxon>
        <taxon>Magnoliopsida</taxon>
        <taxon>eudicotyledons</taxon>
        <taxon>Gunneridae</taxon>
        <taxon>Pentapetalae</taxon>
        <taxon>asterids</taxon>
        <taxon>campanulids</taxon>
        <taxon>Asterales</taxon>
        <taxon>Asteraceae</taxon>
        <taxon>Asteroideae</taxon>
        <taxon>Heliantheae alliance</taxon>
        <taxon>Heliantheae</taxon>
        <taxon>Helianthus</taxon>
    </lineage>
</organism>
<evidence type="ECO:0000313" key="1">
    <source>
        <dbReference type="EMBL" id="KAF5778876.1"/>
    </source>
</evidence>
<protein>
    <submittedName>
        <fullName evidence="2">Uncharacterized protein</fullName>
    </submittedName>
</protein>
<dbReference type="InParanoid" id="A0A251T3Y9"/>